<dbReference type="EMBL" id="MGDX01000015">
    <property type="protein sequence ID" value="OGL71329.1"/>
    <property type="molecule type" value="Genomic_DNA"/>
</dbReference>
<name>A0A1F7TZ85_9BACT</name>
<gene>
    <name evidence="1" type="ORF">A3C17_04705</name>
</gene>
<dbReference type="STRING" id="1802389.A3C17_04705"/>
<comment type="caution">
    <text evidence="1">The sequence shown here is derived from an EMBL/GenBank/DDBJ whole genome shotgun (WGS) entry which is preliminary data.</text>
</comment>
<dbReference type="Gene3D" id="3.30.420.10">
    <property type="entry name" value="Ribonuclease H-like superfamily/Ribonuclease H"/>
    <property type="match status" value="1"/>
</dbReference>
<sequence length="169" mass="19664">MKLYSDNLVFFDTEFSDLDPYKGEILSIGMVKMNGDELYLELEYEGELSDWVKERVIPVLSEEKVSRDEACKKVRAFCAEPKPIPVALVPQYDMVYLSKLFGWENLPVHWYAVDFASILFANGVDPEDYLERNDHQLMKELGIDMSRVRVHKAIDDARLLREVFLKFCA</sequence>
<dbReference type="AlphaFoldDB" id="A0A1F7TZ85"/>
<dbReference type="InterPro" id="IPR036397">
    <property type="entry name" value="RNaseH_sf"/>
</dbReference>
<dbReference type="InterPro" id="IPR012337">
    <property type="entry name" value="RNaseH-like_sf"/>
</dbReference>
<accession>A0A1F7TZ85</accession>
<evidence type="ECO:0000313" key="1">
    <source>
        <dbReference type="EMBL" id="OGL71329.1"/>
    </source>
</evidence>
<dbReference type="GO" id="GO:0003676">
    <property type="term" value="F:nucleic acid binding"/>
    <property type="evidence" value="ECO:0007669"/>
    <property type="project" value="InterPro"/>
</dbReference>
<dbReference type="Proteomes" id="UP000177097">
    <property type="component" value="Unassembled WGS sequence"/>
</dbReference>
<protein>
    <submittedName>
        <fullName evidence="1">Uncharacterized protein</fullName>
    </submittedName>
</protein>
<reference evidence="1 2" key="1">
    <citation type="journal article" date="2016" name="Nat. Commun.">
        <title>Thousands of microbial genomes shed light on interconnected biogeochemical processes in an aquifer system.</title>
        <authorList>
            <person name="Anantharaman K."/>
            <person name="Brown C.T."/>
            <person name="Hug L.A."/>
            <person name="Sharon I."/>
            <person name="Castelle C.J."/>
            <person name="Probst A.J."/>
            <person name="Thomas B.C."/>
            <person name="Singh A."/>
            <person name="Wilkins M.J."/>
            <person name="Karaoz U."/>
            <person name="Brodie E.L."/>
            <person name="Williams K.H."/>
            <person name="Hubbard S.S."/>
            <person name="Banfield J.F."/>
        </authorList>
    </citation>
    <scope>NUCLEOTIDE SEQUENCE [LARGE SCALE GENOMIC DNA]</scope>
</reference>
<dbReference type="SUPFAM" id="SSF53098">
    <property type="entry name" value="Ribonuclease H-like"/>
    <property type="match status" value="1"/>
</dbReference>
<proteinExistence type="predicted"/>
<evidence type="ECO:0000313" key="2">
    <source>
        <dbReference type="Proteomes" id="UP000177097"/>
    </source>
</evidence>
<organism evidence="1 2">
    <name type="scientific">Candidatus Uhrbacteria bacterium RIFCSPHIGHO2_02_FULL_53_13</name>
    <dbReference type="NCBI Taxonomy" id="1802389"/>
    <lineage>
        <taxon>Bacteria</taxon>
        <taxon>Candidatus Uhriibacteriota</taxon>
    </lineage>
</organism>